<dbReference type="AlphaFoldDB" id="A0A853CIB0"/>
<evidence type="ECO:0000256" key="4">
    <source>
        <dbReference type="PROSITE-ProRule" id="PRU00335"/>
    </source>
</evidence>
<dbReference type="InterPro" id="IPR001647">
    <property type="entry name" value="HTH_TetR"/>
</dbReference>
<sequence length="203" mass="22031">MTETAVPRDRRADRHAATKSEIVAAAWRLARERGLGAWSLRDVAREVGMQAPSLYGYFASKNAVFDAMFAEGCAELASRVEEAAASPASPVEKLRASAPLFFDFCVEDPARFQLLFLRVVPGFEPSPESYALAQIALDRLAEVLAAAGMGSPELVDLWTALTTGLASQQVSNDPGGDRWRRLLEPAVEMFLARHLPEGAPARS</sequence>
<dbReference type="SUPFAM" id="SSF48498">
    <property type="entry name" value="Tetracyclin repressor-like, C-terminal domain"/>
    <property type="match status" value="1"/>
</dbReference>
<dbReference type="PRINTS" id="PR00455">
    <property type="entry name" value="HTHTETR"/>
</dbReference>
<dbReference type="RefSeq" id="WP_218859235.1">
    <property type="nucleotide sequence ID" value="NZ_JACBZT010000001.1"/>
</dbReference>
<dbReference type="GO" id="GO:0003700">
    <property type="term" value="F:DNA-binding transcription factor activity"/>
    <property type="evidence" value="ECO:0007669"/>
    <property type="project" value="TreeGrafter"/>
</dbReference>
<dbReference type="Pfam" id="PF00440">
    <property type="entry name" value="TetR_N"/>
    <property type="match status" value="1"/>
</dbReference>
<dbReference type="InterPro" id="IPR050109">
    <property type="entry name" value="HTH-type_TetR-like_transc_reg"/>
</dbReference>
<keyword evidence="7" id="KW-1185">Reference proteome</keyword>
<dbReference type="GO" id="GO:0000976">
    <property type="term" value="F:transcription cis-regulatory region binding"/>
    <property type="evidence" value="ECO:0007669"/>
    <property type="project" value="TreeGrafter"/>
</dbReference>
<evidence type="ECO:0000313" key="7">
    <source>
        <dbReference type="Proteomes" id="UP000541969"/>
    </source>
</evidence>
<dbReference type="PANTHER" id="PTHR30055">
    <property type="entry name" value="HTH-TYPE TRANSCRIPTIONAL REGULATOR RUTR"/>
    <property type="match status" value="1"/>
</dbReference>
<dbReference type="PANTHER" id="PTHR30055:SF234">
    <property type="entry name" value="HTH-TYPE TRANSCRIPTIONAL REGULATOR BETI"/>
    <property type="match status" value="1"/>
</dbReference>
<dbReference type="InterPro" id="IPR009057">
    <property type="entry name" value="Homeodomain-like_sf"/>
</dbReference>
<feature type="domain" description="HTH tetR-type" evidence="5">
    <location>
        <begin position="16"/>
        <end position="76"/>
    </location>
</feature>
<proteinExistence type="predicted"/>
<dbReference type="EMBL" id="JACBZT010000001">
    <property type="protein sequence ID" value="NYJ05733.1"/>
    <property type="molecule type" value="Genomic_DNA"/>
</dbReference>
<dbReference type="InterPro" id="IPR036271">
    <property type="entry name" value="Tet_transcr_reg_TetR-rel_C_sf"/>
</dbReference>
<keyword evidence="2 4" id="KW-0238">DNA-binding</keyword>
<gene>
    <name evidence="6" type="ORF">GGQ55_002011</name>
</gene>
<protein>
    <submittedName>
        <fullName evidence="6">AcrR family transcriptional regulator</fullName>
    </submittedName>
</protein>
<dbReference type="Gene3D" id="1.10.357.10">
    <property type="entry name" value="Tetracycline Repressor, domain 2"/>
    <property type="match status" value="1"/>
</dbReference>
<keyword evidence="3" id="KW-0804">Transcription</keyword>
<comment type="caution">
    <text evidence="6">The sequence shown here is derived from an EMBL/GenBank/DDBJ whole genome shotgun (WGS) entry which is preliminary data.</text>
</comment>
<evidence type="ECO:0000256" key="1">
    <source>
        <dbReference type="ARBA" id="ARBA00023015"/>
    </source>
</evidence>
<name>A0A853CIB0_9ACTN</name>
<evidence type="ECO:0000256" key="3">
    <source>
        <dbReference type="ARBA" id="ARBA00023163"/>
    </source>
</evidence>
<reference evidence="6 7" key="1">
    <citation type="submission" date="2020-07" db="EMBL/GenBank/DDBJ databases">
        <title>Sequencing the genomes of 1000 actinobacteria strains.</title>
        <authorList>
            <person name="Klenk H.-P."/>
        </authorList>
    </citation>
    <scope>NUCLEOTIDE SEQUENCE [LARGE SCALE GENOMIC DNA]</scope>
    <source>
        <strain evidence="6 7">DSM 104001</strain>
    </source>
</reference>
<accession>A0A853CIB0</accession>
<evidence type="ECO:0000259" key="5">
    <source>
        <dbReference type="PROSITE" id="PS50977"/>
    </source>
</evidence>
<evidence type="ECO:0000256" key="2">
    <source>
        <dbReference type="ARBA" id="ARBA00023125"/>
    </source>
</evidence>
<organism evidence="6 7">
    <name type="scientific">Petropleomorpha daqingensis</name>
    <dbReference type="NCBI Taxonomy" id="2026353"/>
    <lineage>
        <taxon>Bacteria</taxon>
        <taxon>Bacillati</taxon>
        <taxon>Actinomycetota</taxon>
        <taxon>Actinomycetes</taxon>
        <taxon>Geodermatophilales</taxon>
        <taxon>Geodermatophilaceae</taxon>
        <taxon>Petropleomorpha</taxon>
    </lineage>
</organism>
<evidence type="ECO:0000313" key="6">
    <source>
        <dbReference type="EMBL" id="NYJ05733.1"/>
    </source>
</evidence>
<dbReference type="Proteomes" id="UP000541969">
    <property type="component" value="Unassembled WGS sequence"/>
</dbReference>
<dbReference type="PROSITE" id="PS50977">
    <property type="entry name" value="HTH_TETR_2"/>
    <property type="match status" value="1"/>
</dbReference>
<feature type="DNA-binding region" description="H-T-H motif" evidence="4">
    <location>
        <begin position="39"/>
        <end position="58"/>
    </location>
</feature>
<keyword evidence="1" id="KW-0805">Transcription regulation</keyword>
<dbReference type="SUPFAM" id="SSF46689">
    <property type="entry name" value="Homeodomain-like"/>
    <property type="match status" value="1"/>
</dbReference>